<organism evidence="1 2">
    <name type="scientific">Leucobacter ruminantium</name>
    <dbReference type="NCBI Taxonomy" id="1289170"/>
    <lineage>
        <taxon>Bacteria</taxon>
        <taxon>Bacillati</taxon>
        <taxon>Actinomycetota</taxon>
        <taxon>Actinomycetes</taxon>
        <taxon>Micrococcales</taxon>
        <taxon>Microbacteriaceae</taxon>
        <taxon>Leucobacter</taxon>
    </lineage>
</organism>
<sequence>MVSVVATTDLPLERVDIPEFVERIGDAARIGLGLPPELRSVYLVPLAKEYTTAKEGYEITLVLYSAPGKTIDQKRAAIVGLNDVVQAYDWGAEAKVVVIIKEHDPENVGVNGVLRWDALNQSSA</sequence>
<dbReference type="Gene3D" id="3.30.429.10">
    <property type="entry name" value="Macrophage Migration Inhibitory Factor"/>
    <property type="match status" value="1"/>
</dbReference>
<dbReference type="Proteomes" id="UP000664398">
    <property type="component" value="Unassembled WGS sequence"/>
</dbReference>
<dbReference type="RefSeq" id="WP_208045431.1">
    <property type="nucleotide sequence ID" value="NZ_JAGDYL010000008.1"/>
</dbReference>
<protein>
    <recommendedName>
        <fullName evidence="3">Tautomerase enzyme</fullName>
    </recommendedName>
</protein>
<accession>A0A939M0R5</accession>
<dbReference type="AlphaFoldDB" id="A0A939M0R5"/>
<evidence type="ECO:0008006" key="3">
    <source>
        <dbReference type="Google" id="ProtNLM"/>
    </source>
</evidence>
<evidence type="ECO:0000313" key="2">
    <source>
        <dbReference type="Proteomes" id="UP000664398"/>
    </source>
</evidence>
<dbReference type="SUPFAM" id="SSF55331">
    <property type="entry name" value="Tautomerase/MIF"/>
    <property type="match status" value="1"/>
</dbReference>
<keyword evidence="2" id="KW-1185">Reference proteome</keyword>
<comment type="caution">
    <text evidence="1">The sequence shown here is derived from an EMBL/GenBank/DDBJ whole genome shotgun (WGS) entry which is preliminary data.</text>
</comment>
<reference evidence="1" key="1">
    <citation type="submission" date="2021-03" db="EMBL/GenBank/DDBJ databases">
        <title>Leucobacter chromiisoli sp. nov., isolated from chromium-containing soil of chemical plant.</title>
        <authorList>
            <person name="Xu Z."/>
        </authorList>
    </citation>
    <scope>NUCLEOTIDE SEQUENCE</scope>
    <source>
        <strain evidence="1">A2</strain>
    </source>
</reference>
<evidence type="ECO:0000313" key="1">
    <source>
        <dbReference type="EMBL" id="MBO1804945.1"/>
    </source>
</evidence>
<name>A0A939M0R5_9MICO</name>
<proteinExistence type="predicted"/>
<dbReference type="InterPro" id="IPR014347">
    <property type="entry name" value="Tautomerase/MIF_sf"/>
</dbReference>
<dbReference type="EMBL" id="JAGDYL010000008">
    <property type="protein sequence ID" value="MBO1804945.1"/>
    <property type="molecule type" value="Genomic_DNA"/>
</dbReference>
<gene>
    <name evidence="1" type="ORF">J4H91_06390</name>
</gene>